<evidence type="ECO:0000256" key="3">
    <source>
        <dbReference type="ARBA" id="ARBA00022475"/>
    </source>
</evidence>
<dbReference type="STRING" id="1128398.Curi_c18260"/>
<feature type="domain" description="ABC transporter" evidence="10">
    <location>
        <begin position="332"/>
        <end position="568"/>
    </location>
</feature>
<dbReference type="RefSeq" id="WP_014967969.1">
    <property type="nucleotide sequence ID" value="NC_018664.1"/>
</dbReference>
<feature type="transmembrane region" description="Helical" evidence="9">
    <location>
        <begin position="55"/>
        <end position="77"/>
    </location>
</feature>
<dbReference type="GO" id="GO:0005886">
    <property type="term" value="C:plasma membrane"/>
    <property type="evidence" value="ECO:0007669"/>
    <property type="project" value="UniProtKB-SubCell"/>
</dbReference>
<evidence type="ECO:0000256" key="5">
    <source>
        <dbReference type="ARBA" id="ARBA00022741"/>
    </source>
</evidence>
<dbReference type="PANTHER" id="PTHR43394:SF1">
    <property type="entry name" value="ATP-BINDING CASSETTE SUB-FAMILY B MEMBER 10, MITOCHONDRIAL"/>
    <property type="match status" value="1"/>
</dbReference>
<accession>K0AYI1</accession>
<dbReference type="InterPro" id="IPR027417">
    <property type="entry name" value="P-loop_NTPase"/>
</dbReference>
<dbReference type="PROSITE" id="PS50929">
    <property type="entry name" value="ABC_TM1F"/>
    <property type="match status" value="1"/>
</dbReference>
<dbReference type="EMBL" id="CP003326">
    <property type="protein sequence ID" value="AFS78833.1"/>
    <property type="molecule type" value="Genomic_DNA"/>
</dbReference>
<dbReference type="InterPro" id="IPR003439">
    <property type="entry name" value="ABC_transporter-like_ATP-bd"/>
</dbReference>
<dbReference type="InterPro" id="IPR017871">
    <property type="entry name" value="ABC_transporter-like_CS"/>
</dbReference>
<evidence type="ECO:0000256" key="4">
    <source>
        <dbReference type="ARBA" id="ARBA00022692"/>
    </source>
</evidence>
<dbReference type="OrthoDB" id="9762778at2"/>
<dbReference type="HOGENOM" id="CLU_000604_84_3_9"/>
<dbReference type="KEGG" id="cad:Curi_c18260"/>
<evidence type="ECO:0000256" key="2">
    <source>
        <dbReference type="ARBA" id="ARBA00022448"/>
    </source>
</evidence>
<evidence type="ECO:0000256" key="1">
    <source>
        <dbReference type="ARBA" id="ARBA00004651"/>
    </source>
</evidence>
<dbReference type="InterPro" id="IPR036640">
    <property type="entry name" value="ABC1_TM_sf"/>
</dbReference>
<feature type="transmembrane region" description="Helical" evidence="9">
    <location>
        <begin position="278"/>
        <end position="299"/>
    </location>
</feature>
<feature type="transmembrane region" description="Helical" evidence="9">
    <location>
        <begin position="155"/>
        <end position="174"/>
    </location>
</feature>
<comment type="subcellular location">
    <subcellularLocation>
        <location evidence="1">Cell membrane</location>
        <topology evidence="1">Multi-pass membrane protein</topology>
    </subcellularLocation>
</comment>
<keyword evidence="13" id="KW-1185">Reference proteome</keyword>
<dbReference type="eggNOG" id="COG1132">
    <property type="taxonomic scope" value="Bacteria"/>
</dbReference>
<keyword evidence="5" id="KW-0547">Nucleotide-binding</keyword>
<dbReference type="Gene3D" id="1.20.1560.10">
    <property type="entry name" value="ABC transporter type 1, transmembrane domain"/>
    <property type="match status" value="1"/>
</dbReference>
<feature type="transmembrane region" description="Helical" evidence="9">
    <location>
        <begin position="235"/>
        <end position="258"/>
    </location>
</feature>
<dbReference type="PROSITE" id="PS50893">
    <property type="entry name" value="ABC_TRANSPORTER_2"/>
    <property type="match status" value="1"/>
</dbReference>
<evidence type="ECO:0000256" key="7">
    <source>
        <dbReference type="ARBA" id="ARBA00022989"/>
    </source>
</evidence>
<keyword evidence="3" id="KW-1003">Cell membrane</keyword>
<proteinExistence type="predicted"/>
<sequence>MKLMWNYIKRYKIYLILSIFCASGFALIELGLPTLLAKMIDEGVSVKDFEIIKRLGIWMVAICCIGLVALAGLAYSVSKMTTFIMRDIRNDIFRKIQGYSHSEYEKFGAASLNTRTINDVYKIMAFLQTTLRIGIIAPLMFISSFIMIINTSPFLSLGLFIVVPIIVLGVILVGKKAEPLSTGQQLGLDSINMTIKENLTGLRVIRAFDNESFQKDRFNNVNGNYAKISKKLFKLMGIAQPASSFIFNIVFAFVIWFGAKLIGSGDLKVGNLVAFIEYIFHAMFSTMLFANVFIMYPLAAVSANRVQEILDSESEMNYKENEVLKKETKGVVEFQNVTFAYPGETEEPIIKNISFTAKPGETVAFIGSTGSGKSTLIQLIPRFYDVTKGKVLVDGVDVEDYDIEVLRQKIGYVPQKALLFTGTIADNLRYGKHDATIQELRYAAKIAQAEDFINQKPDGFETFLSEGGSNLSGGQKQRLAIARAIIRRPDIYIFDDSFSALDYQTDLKLRTALKDETKNSTVLIVAQRVGTIRNADKIVVLNKGEVVAMGTHKELLKTSDIYYDIASSQLSKEELMKDEE</sequence>
<dbReference type="InterPro" id="IPR011527">
    <property type="entry name" value="ABC1_TM_dom"/>
</dbReference>
<dbReference type="SUPFAM" id="SSF90123">
    <property type="entry name" value="ABC transporter transmembrane region"/>
    <property type="match status" value="1"/>
</dbReference>
<keyword evidence="2" id="KW-0813">Transport</keyword>
<protein>
    <submittedName>
        <fullName evidence="12">ABC transporter ATP-binding/permease protein</fullName>
    </submittedName>
</protein>
<dbReference type="Proteomes" id="UP000006094">
    <property type="component" value="Chromosome"/>
</dbReference>
<dbReference type="AlphaFoldDB" id="K0AYI1"/>
<evidence type="ECO:0000313" key="12">
    <source>
        <dbReference type="EMBL" id="AFS78833.1"/>
    </source>
</evidence>
<name>K0AYI1_GOTA9</name>
<dbReference type="PANTHER" id="PTHR43394">
    <property type="entry name" value="ATP-DEPENDENT PERMEASE MDL1, MITOCHONDRIAL"/>
    <property type="match status" value="1"/>
</dbReference>
<feature type="domain" description="ABC transmembrane type-1" evidence="11">
    <location>
        <begin position="16"/>
        <end position="298"/>
    </location>
</feature>
<dbReference type="Pfam" id="PF00005">
    <property type="entry name" value="ABC_tran"/>
    <property type="match status" value="1"/>
</dbReference>
<organism evidence="12 13">
    <name type="scientific">Gottschalkia acidurici (strain ATCC 7906 / DSM 604 / BCRC 14475 / CIP 104303 / KCTC 5404 / NCIMB 10678 / 9a)</name>
    <name type="common">Clostridium acidurici</name>
    <dbReference type="NCBI Taxonomy" id="1128398"/>
    <lineage>
        <taxon>Bacteria</taxon>
        <taxon>Bacillati</taxon>
        <taxon>Bacillota</taxon>
        <taxon>Tissierellia</taxon>
        <taxon>Tissierellales</taxon>
        <taxon>Gottschalkiaceae</taxon>
        <taxon>Gottschalkia</taxon>
    </lineage>
</organism>
<dbReference type="Pfam" id="PF00664">
    <property type="entry name" value="ABC_membrane"/>
    <property type="match status" value="1"/>
</dbReference>
<gene>
    <name evidence="12" type="ordered locus">Curi_c18260</name>
</gene>
<dbReference type="PATRIC" id="fig|1128398.3.peg.1876"/>
<dbReference type="SMART" id="SM00382">
    <property type="entry name" value="AAA"/>
    <property type="match status" value="1"/>
</dbReference>
<feature type="transmembrane region" description="Helical" evidence="9">
    <location>
        <begin position="131"/>
        <end position="149"/>
    </location>
</feature>
<keyword evidence="4 9" id="KW-0812">Transmembrane</keyword>
<dbReference type="InterPro" id="IPR003593">
    <property type="entry name" value="AAA+_ATPase"/>
</dbReference>
<feature type="transmembrane region" description="Helical" evidence="9">
    <location>
        <begin position="12"/>
        <end position="35"/>
    </location>
</feature>
<keyword evidence="7 9" id="KW-1133">Transmembrane helix</keyword>
<keyword evidence="8 9" id="KW-0472">Membrane</keyword>
<dbReference type="InterPro" id="IPR039421">
    <property type="entry name" value="Type_1_exporter"/>
</dbReference>
<dbReference type="GO" id="GO:0015421">
    <property type="term" value="F:ABC-type oligopeptide transporter activity"/>
    <property type="evidence" value="ECO:0007669"/>
    <property type="project" value="TreeGrafter"/>
</dbReference>
<evidence type="ECO:0000256" key="9">
    <source>
        <dbReference type="SAM" id="Phobius"/>
    </source>
</evidence>
<evidence type="ECO:0000259" key="10">
    <source>
        <dbReference type="PROSITE" id="PS50893"/>
    </source>
</evidence>
<evidence type="ECO:0000256" key="6">
    <source>
        <dbReference type="ARBA" id="ARBA00022840"/>
    </source>
</evidence>
<evidence type="ECO:0000259" key="11">
    <source>
        <dbReference type="PROSITE" id="PS50929"/>
    </source>
</evidence>
<dbReference type="GO" id="GO:0005524">
    <property type="term" value="F:ATP binding"/>
    <property type="evidence" value="ECO:0007669"/>
    <property type="project" value="UniProtKB-KW"/>
</dbReference>
<dbReference type="SUPFAM" id="SSF52540">
    <property type="entry name" value="P-loop containing nucleoside triphosphate hydrolases"/>
    <property type="match status" value="1"/>
</dbReference>
<evidence type="ECO:0000256" key="8">
    <source>
        <dbReference type="ARBA" id="ARBA00023136"/>
    </source>
</evidence>
<dbReference type="FunFam" id="3.40.50.300:FF:000221">
    <property type="entry name" value="Multidrug ABC transporter ATP-binding protein"/>
    <property type="match status" value="1"/>
</dbReference>
<dbReference type="Gene3D" id="3.40.50.300">
    <property type="entry name" value="P-loop containing nucleotide triphosphate hydrolases"/>
    <property type="match status" value="1"/>
</dbReference>
<dbReference type="GO" id="GO:0016887">
    <property type="term" value="F:ATP hydrolysis activity"/>
    <property type="evidence" value="ECO:0007669"/>
    <property type="project" value="InterPro"/>
</dbReference>
<dbReference type="PROSITE" id="PS00211">
    <property type="entry name" value="ABC_TRANSPORTER_1"/>
    <property type="match status" value="1"/>
</dbReference>
<reference evidence="12 13" key="1">
    <citation type="journal article" date="2012" name="PLoS ONE">
        <title>The purine-utilizing bacterium Clostridium acidurici 9a: a genome-guided metabolic reconsideration.</title>
        <authorList>
            <person name="Hartwich K."/>
            <person name="Poehlein A."/>
            <person name="Daniel R."/>
        </authorList>
    </citation>
    <scope>NUCLEOTIDE SEQUENCE [LARGE SCALE GENOMIC DNA]</scope>
    <source>
        <strain evidence="13">ATCC 7906 / DSM 604 / BCRC 14475 / CIP 104303 / KCTC 5404 / NCIMB 10678 / 9a</strain>
    </source>
</reference>
<dbReference type="CDD" id="cd18548">
    <property type="entry name" value="ABC_6TM_Tm287_like"/>
    <property type="match status" value="1"/>
</dbReference>
<keyword evidence="6 12" id="KW-0067">ATP-binding</keyword>
<evidence type="ECO:0000313" key="13">
    <source>
        <dbReference type="Proteomes" id="UP000006094"/>
    </source>
</evidence>